<feature type="compositionally biased region" description="Basic residues" evidence="5">
    <location>
        <begin position="283"/>
        <end position="301"/>
    </location>
</feature>
<dbReference type="InterPro" id="IPR013783">
    <property type="entry name" value="Ig-like_fold"/>
</dbReference>
<dbReference type="Proteomes" id="UP000472264">
    <property type="component" value="Chromosome 2"/>
</dbReference>
<proteinExistence type="predicted"/>
<keyword evidence="10" id="KW-1185">Reference proteome</keyword>
<dbReference type="PANTHER" id="PTHR12080:SF134">
    <property type="entry name" value="CD48 ANTIGEN"/>
    <property type="match status" value="1"/>
</dbReference>
<dbReference type="PROSITE" id="PS50835">
    <property type="entry name" value="IG_LIKE"/>
    <property type="match status" value="1"/>
</dbReference>
<sequence>MMRRMRTMIYKITLLLLCCSIISSKASKNDCESYVAEGSNFLVKAGQPVKKTHRLRWMHNNAIILDRRLSKGDTPAGFNKGNAKDLDENGWLKLTNLTKSQAGLYAPEAYDSDGKKVPNLKSTSLCVVEPVPEPKVTFLCDRGKDKIELTCNTAKGLEGVQFAWLQNNKALSQKTKVLSLGVKNLGTSSFACKITKNSISVTSKAVTAACSTNTGSVFPQEILGVSIWIFVGCGGVIVLLLIIFTIVCCIRARKKHSRLSKDEEELRLGWTNPQQEQREFHQQSHHPHHQHHHQHQHHQHQQQHPAGHTGPRQNRTKRPRAPDPTNGRPQPSPRAAPQVPKPADGDEEQPPPLPQPRKKVPKTPRM</sequence>
<evidence type="ECO:0000259" key="8">
    <source>
        <dbReference type="PROSITE" id="PS50835"/>
    </source>
</evidence>
<feature type="compositionally biased region" description="Basic residues" evidence="5">
    <location>
        <begin position="356"/>
        <end position="366"/>
    </location>
</feature>
<comment type="subcellular location">
    <subcellularLocation>
        <location evidence="1">Membrane</location>
    </subcellularLocation>
</comment>
<feature type="transmembrane region" description="Helical" evidence="6">
    <location>
        <begin position="227"/>
        <end position="250"/>
    </location>
</feature>
<feature type="signal peptide" evidence="7">
    <location>
        <begin position="1"/>
        <end position="26"/>
    </location>
</feature>
<evidence type="ECO:0000256" key="4">
    <source>
        <dbReference type="ARBA" id="ARBA00023180"/>
    </source>
</evidence>
<evidence type="ECO:0000313" key="9">
    <source>
        <dbReference type="Ensembl" id="ENSENLP00000038317.1"/>
    </source>
</evidence>
<dbReference type="OMA" id="DIPNFQM"/>
<reference evidence="9" key="2">
    <citation type="submission" date="2025-08" db="UniProtKB">
        <authorList>
            <consortium name="Ensembl"/>
        </authorList>
    </citation>
    <scope>IDENTIFICATION</scope>
</reference>
<reference evidence="9" key="3">
    <citation type="submission" date="2025-09" db="UniProtKB">
        <authorList>
            <consortium name="Ensembl"/>
        </authorList>
    </citation>
    <scope>IDENTIFICATION</scope>
</reference>
<evidence type="ECO:0000256" key="1">
    <source>
        <dbReference type="ARBA" id="ARBA00004370"/>
    </source>
</evidence>
<dbReference type="PANTHER" id="PTHR12080">
    <property type="entry name" value="SIGNALING LYMPHOCYTIC ACTIVATION MOLECULE"/>
    <property type="match status" value="1"/>
</dbReference>
<dbReference type="InParanoid" id="A0A665W3K6"/>
<protein>
    <submittedName>
        <fullName evidence="9">T-cell surface antigen CD2-like</fullName>
    </submittedName>
</protein>
<dbReference type="SUPFAM" id="SSF48726">
    <property type="entry name" value="Immunoglobulin"/>
    <property type="match status" value="1"/>
</dbReference>
<evidence type="ECO:0000256" key="3">
    <source>
        <dbReference type="ARBA" id="ARBA00023136"/>
    </source>
</evidence>
<evidence type="ECO:0000256" key="7">
    <source>
        <dbReference type="SAM" id="SignalP"/>
    </source>
</evidence>
<feature type="region of interest" description="Disordered" evidence="5">
    <location>
        <begin position="275"/>
        <end position="366"/>
    </location>
</feature>
<reference evidence="9" key="1">
    <citation type="submission" date="2021-04" db="EMBL/GenBank/DDBJ databases">
        <authorList>
            <consortium name="Wellcome Sanger Institute Data Sharing"/>
        </authorList>
    </citation>
    <scope>NUCLEOTIDE SEQUENCE [LARGE SCALE GENOMIC DNA]</scope>
</reference>
<dbReference type="Ensembl" id="ENSENLT00000039336.1">
    <property type="protein sequence ID" value="ENSENLP00000038317.1"/>
    <property type="gene ID" value="ENSENLG00000016568.1"/>
</dbReference>
<dbReference type="AlphaFoldDB" id="A0A665W3K6"/>
<keyword evidence="6" id="KW-1133">Transmembrane helix</keyword>
<dbReference type="InterPro" id="IPR007110">
    <property type="entry name" value="Ig-like_dom"/>
</dbReference>
<evidence type="ECO:0000256" key="2">
    <source>
        <dbReference type="ARBA" id="ARBA00022729"/>
    </source>
</evidence>
<organism evidence="9 10">
    <name type="scientific">Echeneis naucrates</name>
    <name type="common">Live sharksucker</name>
    <dbReference type="NCBI Taxonomy" id="173247"/>
    <lineage>
        <taxon>Eukaryota</taxon>
        <taxon>Metazoa</taxon>
        <taxon>Chordata</taxon>
        <taxon>Craniata</taxon>
        <taxon>Vertebrata</taxon>
        <taxon>Euteleostomi</taxon>
        <taxon>Actinopterygii</taxon>
        <taxon>Neopterygii</taxon>
        <taxon>Teleostei</taxon>
        <taxon>Neoteleostei</taxon>
        <taxon>Acanthomorphata</taxon>
        <taxon>Carangaria</taxon>
        <taxon>Carangiformes</taxon>
        <taxon>Echeneidae</taxon>
        <taxon>Echeneis</taxon>
    </lineage>
</organism>
<dbReference type="Gene3D" id="2.60.40.10">
    <property type="entry name" value="Immunoglobulins"/>
    <property type="match status" value="2"/>
</dbReference>
<name>A0A665W3K6_ECHNA</name>
<accession>A0A665W3K6</accession>
<evidence type="ECO:0000256" key="5">
    <source>
        <dbReference type="SAM" id="MobiDB-lite"/>
    </source>
</evidence>
<dbReference type="OrthoDB" id="8963224at2759"/>
<keyword evidence="4" id="KW-0325">Glycoprotein</keyword>
<keyword evidence="2 7" id="KW-0732">Signal</keyword>
<gene>
    <name evidence="9" type="primary">si:ch211-132g1.1</name>
</gene>
<keyword evidence="6" id="KW-0812">Transmembrane</keyword>
<feature type="domain" description="Ig-like" evidence="8">
    <location>
        <begin position="132"/>
        <end position="207"/>
    </location>
</feature>
<evidence type="ECO:0000256" key="6">
    <source>
        <dbReference type="SAM" id="Phobius"/>
    </source>
</evidence>
<dbReference type="InterPro" id="IPR015631">
    <property type="entry name" value="CD2/SLAM_rcpt"/>
</dbReference>
<keyword evidence="3 6" id="KW-0472">Membrane</keyword>
<feature type="chain" id="PRO_5025380665" evidence="7">
    <location>
        <begin position="27"/>
        <end position="366"/>
    </location>
</feature>
<evidence type="ECO:0000313" key="10">
    <source>
        <dbReference type="Proteomes" id="UP000472264"/>
    </source>
</evidence>
<dbReference type="GO" id="GO:0016020">
    <property type="term" value="C:membrane"/>
    <property type="evidence" value="ECO:0007669"/>
    <property type="project" value="UniProtKB-SubCell"/>
</dbReference>
<dbReference type="InterPro" id="IPR036179">
    <property type="entry name" value="Ig-like_dom_sf"/>
</dbReference>